<feature type="chain" id="PRO_5006146666" evidence="1">
    <location>
        <begin position="25"/>
        <end position="52"/>
    </location>
</feature>
<keyword evidence="1" id="KW-0732">Signal</keyword>
<comment type="caution">
    <text evidence="2">The sequence shown here is derived from an EMBL/GenBank/DDBJ whole genome shotgun (WGS) entry which is preliminary data.</text>
</comment>
<organism evidence="2 3">
    <name type="scientific">Phormidesmis priestleyi Ana</name>
    <dbReference type="NCBI Taxonomy" id="1666911"/>
    <lineage>
        <taxon>Bacteria</taxon>
        <taxon>Bacillati</taxon>
        <taxon>Cyanobacteriota</taxon>
        <taxon>Cyanophyceae</taxon>
        <taxon>Leptolyngbyales</taxon>
        <taxon>Leptolyngbyaceae</taxon>
        <taxon>Phormidesmis</taxon>
    </lineage>
</organism>
<accession>A0A0P7YTU2</accession>
<proteinExistence type="predicted"/>
<dbReference type="EMBL" id="LJZR01000024">
    <property type="protein sequence ID" value="KPQ33987.1"/>
    <property type="molecule type" value="Genomic_DNA"/>
</dbReference>
<dbReference type="AlphaFoldDB" id="A0A0P7YTU2"/>
<evidence type="ECO:0000313" key="3">
    <source>
        <dbReference type="Proteomes" id="UP000050465"/>
    </source>
</evidence>
<evidence type="ECO:0000256" key="1">
    <source>
        <dbReference type="SAM" id="SignalP"/>
    </source>
</evidence>
<dbReference type="Proteomes" id="UP000050465">
    <property type="component" value="Unassembled WGS sequence"/>
</dbReference>
<evidence type="ECO:0000313" key="2">
    <source>
        <dbReference type="EMBL" id="KPQ33987.1"/>
    </source>
</evidence>
<protein>
    <submittedName>
        <fullName evidence="2">Uncharacterized protein</fullName>
    </submittedName>
</protein>
<feature type="signal peptide" evidence="1">
    <location>
        <begin position="1"/>
        <end position="24"/>
    </location>
</feature>
<sequence length="52" mass="5423">MKRLILSVSLVTLGLASISPAVLAGQASTPGQISDAATVIDLVRYNRDVRGK</sequence>
<reference evidence="2 3" key="1">
    <citation type="submission" date="2015-09" db="EMBL/GenBank/DDBJ databases">
        <title>Identification and resolution of microdiversity through metagenomic sequencing of parallel consortia.</title>
        <authorList>
            <person name="Nelson W.C."/>
            <person name="Romine M.F."/>
            <person name="Lindemann S.R."/>
        </authorList>
    </citation>
    <scope>NUCLEOTIDE SEQUENCE [LARGE SCALE GENOMIC DNA]</scope>
    <source>
        <strain evidence="2">Ana</strain>
    </source>
</reference>
<gene>
    <name evidence="2" type="ORF">HLUCCA11_16315</name>
</gene>
<name>A0A0P7YTU2_9CYAN</name>